<evidence type="ECO:0000256" key="15">
    <source>
        <dbReference type="ARBA" id="ARBA00035991"/>
    </source>
</evidence>
<evidence type="ECO:0000256" key="9">
    <source>
        <dbReference type="ARBA" id="ARBA00022989"/>
    </source>
</evidence>
<evidence type="ECO:0000256" key="3">
    <source>
        <dbReference type="ARBA" id="ARBA00005189"/>
    </source>
</evidence>
<keyword evidence="12 16" id="KW-0594">Phospholipid biosynthesis</keyword>
<comment type="subcellular location">
    <subcellularLocation>
        <location evidence="1 16">Endoplasmic reticulum membrane</location>
        <topology evidence="1 16">Multi-pass membrane protein</topology>
    </subcellularLocation>
</comment>
<sequence length="561" mass="64520">MASCVGSRTLSKDDVNYKMHFRMINEQQVEDITIDFFYRPHTITLLSFTIVSLMYFAFTRDDSVPEDNIWRGILSVVFFFLIISVLAFPNGPFTRPHPALWRMVFGLSVLYFLFLVFLLFLNFDQVKSLMYWLDPNLRYATREADVMEYAVNCHVITWERIISHFDIFAFGHFWGWAMKALLIRSYGLCWTISITWELTELFFMHLLPNFAECWWDQVILDILLCNGGGIWLGMVVCRFLEMRTYHWASFKDIHTTTGKIKRAVLQFTPASWTYVRWFDPKSSFQRVAGIYLFMIIWQLTELNTFFLKHIFVFQASHPLSWCRILFIGGITAPTVRQYYAYLTDTQCKRVGTQCWVFGCMNSTVTECGGQAEVGVALSWCRSHGDHREAEAGTGLEKAEHRTPALQWAESAMTGSPALTAPSSCGVAAACQPPHLHHTAMTGLDDWSGDSRLHPCIWGLCTGMLLVLAIPGMLFFLRRWAFTTFLCLYGMVWYAEHYGHREKTYSECEDGTYSPDISWSHGKGTKGSEDSPPKHPGNNESHSSRRRNRHSKSKVTNGVGKK</sequence>
<comment type="pathway">
    <text evidence="3">Lipid metabolism.</text>
</comment>
<keyword evidence="7 16" id="KW-0812">Transmembrane</keyword>
<proteinExistence type="inferred from homology"/>
<comment type="catalytic activity">
    <reaction evidence="14">
        <text>a 1,2-diacyl-sn-glycero-3-phosphoethanolamine + L-serine = a 1,2-diacyl-sn-glycero-3-phospho-L-serine + ethanolamine</text>
        <dbReference type="Rhea" id="RHEA:27606"/>
        <dbReference type="ChEBI" id="CHEBI:33384"/>
        <dbReference type="ChEBI" id="CHEBI:57262"/>
        <dbReference type="ChEBI" id="CHEBI:57603"/>
        <dbReference type="ChEBI" id="CHEBI:64612"/>
        <dbReference type="EC" id="2.7.8.29"/>
    </reaction>
    <physiologicalReaction direction="left-to-right" evidence="14">
        <dbReference type="Rhea" id="RHEA:27607"/>
    </physiologicalReaction>
</comment>
<dbReference type="PANTHER" id="PTHR15362:SF15">
    <property type="entry name" value="PHOSPHATIDYLSERINE SYNTHASE 1"/>
    <property type="match status" value="1"/>
</dbReference>
<feature type="transmembrane region" description="Helical" evidence="16">
    <location>
        <begin position="455"/>
        <end position="473"/>
    </location>
</feature>
<comment type="caution">
    <text evidence="16">Lacks conserved residue(s) required for the propagation of feature annotation.</text>
</comment>
<keyword evidence="6 16" id="KW-0808">Transferase</keyword>
<evidence type="ECO:0000256" key="8">
    <source>
        <dbReference type="ARBA" id="ARBA00022824"/>
    </source>
</evidence>
<dbReference type="GO" id="GO:0006659">
    <property type="term" value="P:phosphatidylserine biosynthetic process"/>
    <property type="evidence" value="ECO:0007669"/>
    <property type="project" value="UniProtKB-UniRule"/>
</dbReference>
<feature type="compositionally biased region" description="Basic residues" evidence="17">
    <location>
        <begin position="543"/>
        <end position="552"/>
    </location>
</feature>
<keyword evidence="8 16" id="KW-0256">Endoplasmic reticulum</keyword>
<evidence type="ECO:0000256" key="12">
    <source>
        <dbReference type="ARBA" id="ARBA00023209"/>
    </source>
</evidence>
<dbReference type="PANTHER" id="PTHR15362">
    <property type="entry name" value="PHOSPHATIDYLINOSITOL SYNTHASE"/>
    <property type="match status" value="1"/>
</dbReference>
<comment type="catalytic activity">
    <reaction evidence="15">
        <text>a 1,2-diacyl-sn-glycero-3-phosphocholine + L-serine = a 1,2-diacyl-sn-glycero-3-phospho-L-serine + choline</text>
        <dbReference type="Rhea" id="RHEA:45088"/>
        <dbReference type="ChEBI" id="CHEBI:15354"/>
        <dbReference type="ChEBI" id="CHEBI:33384"/>
        <dbReference type="ChEBI" id="CHEBI:57262"/>
        <dbReference type="ChEBI" id="CHEBI:57643"/>
    </reaction>
    <physiologicalReaction direction="left-to-right" evidence="15">
        <dbReference type="Rhea" id="RHEA:45089"/>
    </physiologicalReaction>
</comment>
<dbReference type="AlphaFoldDB" id="A0A6P6HRA1"/>
<feature type="transmembrane region" description="Helical" evidence="16">
    <location>
        <begin position="219"/>
        <end position="240"/>
    </location>
</feature>
<comment type="pathway">
    <text evidence="2 16">Phospholipid metabolism; phosphatidylserine biosynthesis.</text>
</comment>
<dbReference type="GeneID" id="112859304"/>
<name>A0A6P6HRA1_PUMCO</name>
<dbReference type="Proteomes" id="UP000515131">
    <property type="component" value="Unplaced"/>
</dbReference>
<evidence type="ECO:0000256" key="2">
    <source>
        <dbReference type="ARBA" id="ARBA00004916"/>
    </source>
</evidence>
<dbReference type="EC" id="2.7.8.29" evidence="16"/>
<evidence type="ECO:0000256" key="13">
    <source>
        <dbReference type="ARBA" id="ARBA00023264"/>
    </source>
</evidence>
<feature type="transmembrane region" description="Helical" evidence="16">
    <location>
        <begin position="36"/>
        <end position="57"/>
    </location>
</feature>
<evidence type="ECO:0000256" key="10">
    <source>
        <dbReference type="ARBA" id="ARBA00023098"/>
    </source>
</evidence>
<dbReference type="Pfam" id="PF03034">
    <property type="entry name" value="PSS"/>
    <property type="match status" value="1"/>
</dbReference>
<feature type="region of interest" description="Disordered" evidence="17">
    <location>
        <begin position="516"/>
        <end position="561"/>
    </location>
</feature>
<keyword evidence="11 16" id="KW-0472">Membrane</keyword>
<evidence type="ECO:0000256" key="5">
    <source>
        <dbReference type="ARBA" id="ARBA00022516"/>
    </source>
</evidence>
<keyword evidence="10 16" id="KW-0443">Lipid metabolism</keyword>
<keyword evidence="9 16" id="KW-1133">Transmembrane helix</keyword>
<protein>
    <recommendedName>
        <fullName evidence="16">Phosphatidylserine synthase</fullName>
        <ecNumber evidence="16">2.7.8.29</ecNumber>
    </recommendedName>
    <alternativeName>
        <fullName evidence="16">Serine-exchange enzyme</fullName>
    </alternativeName>
</protein>
<evidence type="ECO:0000256" key="14">
    <source>
        <dbReference type="ARBA" id="ARBA00023686"/>
    </source>
</evidence>
<evidence type="ECO:0000256" key="7">
    <source>
        <dbReference type="ARBA" id="ARBA00022692"/>
    </source>
</evidence>
<dbReference type="CTD" id="9791"/>
<keyword evidence="13 16" id="KW-1208">Phospholipid metabolism</keyword>
<evidence type="ECO:0000256" key="6">
    <source>
        <dbReference type="ARBA" id="ARBA00022679"/>
    </source>
</evidence>
<dbReference type="GO" id="GO:0106245">
    <property type="term" value="F:L-serine-phosphatidylethanolamine phosphatidyltransferase activity"/>
    <property type="evidence" value="ECO:0007669"/>
    <property type="project" value="UniProtKB-UniRule"/>
</dbReference>
<dbReference type="GO" id="GO:0005789">
    <property type="term" value="C:endoplasmic reticulum membrane"/>
    <property type="evidence" value="ECO:0007669"/>
    <property type="project" value="UniProtKB-SubCell"/>
</dbReference>
<feature type="transmembrane region" description="Helical" evidence="16">
    <location>
        <begin position="100"/>
        <end position="121"/>
    </location>
</feature>
<evidence type="ECO:0000256" key="16">
    <source>
        <dbReference type="RuleBase" id="RU368094"/>
    </source>
</evidence>
<reference evidence="19" key="1">
    <citation type="submission" date="2025-08" db="UniProtKB">
        <authorList>
            <consortium name="RefSeq"/>
        </authorList>
    </citation>
    <scope>IDENTIFICATION</scope>
    <source>
        <tissue evidence="19">Blood</tissue>
    </source>
</reference>
<comment type="similarity">
    <text evidence="4 16">Belongs to the phosphatidyl serine synthase family.</text>
</comment>
<organism evidence="18 19">
    <name type="scientific">Puma concolor</name>
    <name type="common">Mountain lion</name>
    <name type="synonym">Felis concolor</name>
    <dbReference type="NCBI Taxonomy" id="9696"/>
    <lineage>
        <taxon>Eukaryota</taxon>
        <taxon>Metazoa</taxon>
        <taxon>Chordata</taxon>
        <taxon>Craniata</taxon>
        <taxon>Vertebrata</taxon>
        <taxon>Euteleostomi</taxon>
        <taxon>Mammalia</taxon>
        <taxon>Eutheria</taxon>
        <taxon>Laurasiatheria</taxon>
        <taxon>Carnivora</taxon>
        <taxon>Feliformia</taxon>
        <taxon>Felidae</taxon>
        <taxon>Felinae</taxon>
        <taxon>Puma</taxon>
    </lineage>
</organism>
<keyword evidence="18" id="KW-1185">Reference proteome</keyword>
<accession>A0A6P6HRA1</accession>
<evidence type="ECO:0000256" key="4">
    <source>
        <dbReference type="ARBA" id="ARBA00008671"/>
    </source>
</evidence>
<feature type="transmembrane region" description="Helical" evidence="16">
    <location>
        <begin position="69"/>
        <end position="88"/>
    </location>
</feature>
<evidence type="ECO:0000256" key="17">
    <source>
        <dbReference type="SAM" id="MobiDB-lite"/>
    </source>
</evidence>
<keyword evidence="5 16" id="KW-0444">Lipid biosynthesis</keyword>
<evidence type="ECO:0000313" key="19">
    <source>
        <dbReference type="RefSeq" id="XP_025778325.1"/>
    </source>
</evidence>
<feature type="transmembrane region" description="Helical" evidence="16">
    <location>
        <begin position="188"/>
        <end position="207"/>
    </location>
</feature>
<dbReference type="RefSeq" id="XP_025778325.1">
    <property type="nucleotide sequence ID" value="XM_025922540.1"/>
</dbReference>
<comment type="function">
    <text evidence="16">Catalyzes a base-exchange reaction in which the polar head group of phosphatidylethanolamine (PE) is replaced by L-serine.</text>
</comment>
<dbReference type="KEGG" id="pcoo:112859304"/>
<dbReference type="InterPro" id="IPR004277">
    <property type="entry name" value="PSS"/>
</dbReference>
<evidence type="ECO:0000313" key="18">
    <source>
        <dbReference type="Proteomes" id="UP000515131"/>
    </source>
</evidence>
<gene>
    <name evidence="19" type="primary">PTDSS1</name>
</gene>
<evidence type="ECO:0000256" key="11">
    <source>
        <dbReference type="ARBA" id="ARBA00023136"/>
    </source>
</evidence>
<dbReference type="UniPathway" id="UPA00948"/>
<evidence type="ECO:0000256" key="1">
    <source>
        <dbReference type="ARBA" id="ARBA00004477"/>
    </source>
</evidence>